<dbReference type="PANTHER" id="PTHR47723:SF19">
    <property type="entry name" value="POLYNUCLEOTIDYL TRANSFERASE, RIBONUCLEASE H-LIKE SUPERFAMILY PROTEIN"/>
    <property type="match status" value="1"/>
</dbReference>
<dbReference type="RefSeq" id="WP_089750004.1">
    <property type="nucleotide sequence ID" value="NZ_FOOG01000003.1"/>
</dbReference>
<dbReference type="PROSITE" id="PS50879">
    <property type="entry name" value="RNASE_H_1"/>
    <property type="match status" value="1"/>
</dbReference>
<dbReference type="InterPro" id="IPR002156">
    <property type="entry name" value="RNaseH_domain"/>
</dbReference>
<dbReference type="InterPro" id="IPR053151">
    <property type="entry name" value="RNase_H-like"/>
</dbReference>
<evidence type="ECO:0000313" key="2">
    <source>
        <dbReference type="EMBL" id="SFF61207.1"/>
    </source>
</evidence>
<sequence>MIEVYTDAAASGDPGPSAAGVIIKQGATLIEHSFYLNERNNHEAEFLAVIKALEVCKEDFPEEIISIRSDAKIVIDTIEKGYTKNEKFSFFLKTIQELEKFFPYVFYKWVPEKQNKNADRVARAALLKFTKHS</sequence>
<dbReference type="PANTHER" id="PTHR47723">
    <property type="entry name" value="OS05G0353850 PROTEIN"/>
    <property type="match status" value="1"/>
</dbReference>
<evidence type="ECO:0000259" key="1">
    <source>
        <dbReference type="PROSITE" id="PS50879"/>
    </source>
</evidence>
<dbReference type="CDD" id="cd09279">
    <property type="entry name" value="RNase_HI_like"/>
    <property type="match status" value="1"/>
</dbReference>
<organism evidence="2 3">
    <name type="scientific">Halobacillus alkaliphilus</name>
    <dbReference type="NCBI Taxonomy" id="396056"/>
    <lineage>
        <taxon>Bacteria</taxon>
        <taxon>Bacillati</taxon>
        <taxon>Bacillota</taxon>
        <taxon>Bacilli</taxon>
        <taxon>Bacillales</taxon>
        <taxon>Bacillaceae</taxon>
        <taxon>Halobacillus</taxon>
    </lineage>
</organism>
<name>A0A1I2K7N4_9BACI</name>
<dbReference type="GO" id="GO:0004523">
    <property type="term" value="F:RNA-DNA hybrid ribonuclease activity"/>
    <property type="evidence" value="ECO:0007669"/>
    <property type="project" value="InterPro"/>
</dbReference>
<dbReference type="InterPro" id="IPR012337">
    <property type="entry name" value="RNaseH-like_sf"/>
</dbReference>
<dbReference type="EMBL" id="FOOG01000003">
    <property type="protein sequence ID" value="SFF61207.1"/>
    <property type="molecule type" value="Genomic_DNA"/>
</dbReference>
<dbReference type="SUPFAM" id="SSF53098">
    <property type="entry name" value="Ribonuclease H-like"/>
    <property type="match status" value="1"/>
</dbReference>
<protein>
    <submittedName>
        <fullName evidence="2">RNase HI</fullName>
    </submittedName>
</protein>
<dbReference type="Pfam" id="PF13456">
    <property type="entry name" value="RVT_3"/>
    <property type="match status" value="1"/>
</dbReference>
<accession>A0A1I2K7N4</accession>
<reference evidence="3" key="1">
    <citation type="submission" date="2016-10" db="EMBL/GenBank/DDBJ databases">
        <authorList>
            <person name="Varghese N."/>
            <person name="Submissions S."/>
        </authorList>
    </citation>
    <scope>NUCLEOTIDE SEQUENCE [LARGE SCALE GENOMIC DNA]</scope>
    <source>
        <strain evidence="3">FP5</strain>
    </source>
</reference>
<feature type="domain" description="RNase H type-1" evidence="1">
    <location>
        <begin position="1"/>
        <end position="130"/>
    </location>
</feature>
<dbReference type="OrthoDB" id="7845843at2"/>
<dbReference type="Gene3D" id="3.30.420.10">
    <property type="entry name" value="Ribonuclease H-like superfamily/Ribonuclease H"/>
    <property type="match status" value="1"/>
</dbReference>
<dbReference type="Proteomes" id="UP000198897">
    <property type="component" value="Unassembled WGS sequence"/>
</dbReference>
<evidence type="ECO:0000313" key="3">
    <source>
        <dbReference type="Proteomes" id="UP000198897"/>
    </source>
</evidence>
<gene>
    <name evidence="2" type="ORF">SAMN05216353_10378</name>
</gene>
<dbReference type="AlphaFoldDB" id="A0A1I2K7N4"/>
<proteinExistence type="predicted"/>
<dbReference type="GO" id="GO:0003676">
    <property type="term" value="F:nucleic acid binding"/>
    <property type="evidence" value="ECO:0007669"/>
    <property type="project" value="InterPro"/>
</dbReference>
<dbReference type="InterPro" id="IPR036397">
    <property type="entry name" value="RNaseH_sf"/>
</dbReference>
<keyword evidence="3" id="KW-1185">Reference proteome</keyword>